<proteinExistence type="predicted"/>
<evidence type="ECO:0000313" key="3">
    <source>
        <dbReference type="Proteomes" id="UP001244011"/>
    </source>
</evidence>
<dbReference type="GeneID" id="85306120"/>
<feature type="compositionally biased region" description="Gly residues" evidence="1">
    <location>
        <begin position="336"/>
        <end position="347"/>
    </location>
</feature>
<feature type="region of interest" description="Disordered" evidence="1">
    <location>
        <begin position="285"/>
        <end position="369"/>
    </location>
</feature>
<keyword evidence="3" id="KW-1185">Reference proteome</keyword>
<dbReference type="Proteomes" id="UP001244011">
    <property type="component" value="Unassembled WGS sequence"/>
</dbReference>
<feature type="compositionally biased region" description="Low complexity" evidence="1">
    <location>
        <begin position="348"/>
        <end position="369"/>
    </location>
</feature>
<protein>
    <submittedName>
        <fullName evidence="2">Uncharacterized protein</fullName>
    </submittedName>
</protein>
<feature type="region of interest" description="Disordered" evidence="1">
    <location>
        <begin position="240"/>
        <end position="261"/>
    </location>
</feature>
<dbReference type="EMBL" id="MU839027">
    <property type="protein sequence ID" value="KAK1763419.1"/>
    <property type="molecule type" value="Genomic_DNA"/>
</dbReference>
<sequence>MGLALHNHLDSSCLSNLLEDRHPPAQSEAEENTQCPFFFTTERYETLAERRECQRRRRLRARQLQLQGHSHPASSGGRPPRRAHMGRDLDEKEGRDLARSPGGDGGGGRRTTRRPPSLERQEAFRDGRTAKKRVFPRRSGGDGGAGEDDDDDDPVKAELYRLGLLYDDEHERGSGFTFDAIARSEPAYRLNLRSGKRGRKARGSSSSSSGDEDALGDLPLDLSFAALGEDEALAQFLVSPGEEGRGPARGDGAGGDVAGRNGAARIVRPSVTVIYELETDGSTSVSFQESTVQTQTTHDLPDLISDNGSEHDDREEVGDEETGEWEMVQTRDAPAPGGGGGGGGGGDVTATATATATTPANPDAWVVLD</sequence>
<feature type="compositionally biased region" description="Polar residues" evidence="1">
    <location>
        <begin position="285"/>
        <end position="298"/>
    </location>
</feature>
<organism evidence="2 3">
    <name type="scientific">Phialemonium atrogriseum</name>
    <dbReference type="NCBI Taxonomy" id="1093897"/>
    <lineage>
        <taxon>Eukaryota</taxon>
        <taxon>Fungi</taxon>
        <taxon>Dikarya</taxon>
        <taxon>Ascomycota</taxon>
        <taxon>Pezizomycotina</taxon>
        <taxon>Sordariomycetes</taxon>
        <taxon>Sordariomycetidae</taxon>
        <taxon>Cephalothecales</taxon>
        <taxon>Cephalothecaceae</taxon>
        <taxon>Phialemonium</taxon>
    </lineage>
</organism>
<feature type="compositionally biased region" description="Basic and acidic residues" evidence="1">
    <location>
        <begin position="85"/>
        <end position="98"/>
    </location>
</feature>
<accession>A0AAJ0BS11</accession>
<gene>
    <name evidence="2" type="ORF">QBC33DRAFT_244035</name>
</gene>
<feature type="compositionally biased region" description="Acidic residues" evidence="1">
    <location>
        <begin position="315"/>
        <end position="324"/>
    </location>
</feature>
<feature type="compositionally biased region" description="Basic and acidic residues" evidence="1">
    <location>
        <begin position="116"/>
        <end position="129"/>
    </location>
</feature>
<evidence type="ECO:0000256" key="1">
    <source>
        <dbReference type="SAM" id="MobiDB-lite"/>
    </source>
</evidence>
<comment type="caution">
    <text evidence="2">The sequence shown here is derived from an EMBL/GenBank/DDBJ whole genome shotgun (WGS) entry which is preliminary data.</text>
</comment>
<dbReference type="RefSeq" id="XP_060279632.1">
    <property type="nucleotide sequence ID" value="XM_060422933.1"/>
</dbReference>
<feature type="region of interest" description="Disordered" evidence="1">
    <location>
        <begin position="62"/>
        <end position="154"/>
    </location>
</feature>
<evidence type="ECO:0000313" key="2">
    <source>
        <dbReference type="EMBL" id="KAK1763419.1"/>
    </source>
</evidence>
<feature type="region of interest" description="Disordered" evidence="1">
    <location>
        <begin position="192"/>
        <end position="216"/>
    </location>
</feature>
<name>A0AAJ0BS11_9PEZI</name>
<dbReference type="AlphaFoldDB" id="A0AAJ0BS11"/>
<reference evidence="2" key="1">
    <citation type="submission" date="2023-06" db="EMBL/GenBank/DDBJ databases">
        <title>Genome-scale phylogeny and comparative genomics of the fungal order Sordariales.</title>
        <authorList>
            <consortium name="Lawrence Berkeley National Laboratory"/>
            <person name="Hensen N."/>
            <person name="Bonometti L."/>
            <person name="Westerberg I."/>
            <person name="Brannstrom I.O."/>
            <person name="Guillou S."/>
            <person name="Cros-Aarteil S."/>
            <person name="Calhoun S."/>
            <person name="Haridas S."/>
            <person name="Kuo A."/>
            <person name="Mondo S."/>
            <person name="Pangilinan J."/>
            <person name="Riley R."/>
            <person name="Labutti K."/>
            <person name="Andreopoulos B."/>
            <person name="Lipzen A."/>
            <person name="Chen C."/>
            <person name="Yanf M."/>
            <person name="Daum C."/>
            <person name="Ng V."/>
            <person name="Clum A."/>
            <person name="Steindorff A."/>
            <person name="Ohm R."/>
            <person name="Martin F."/>
            <person name="Silar P."/>
            <person name="Natvig D."/>
            <person name="Lalanne C."/>
            <person name="Gautier V."/>
            <person name="Ament-Velasquez S.L."/>
            <person name="Kruys A."/>
            <person name="Hutchinson M.I."/>
            <person name="Powell A.J."/>
            <person name="Barry K."/>
            <person name="Miller A.N."/>
            <person name="Grigoriev I.V."/>
            <person name="Debuchy R."/>
            <person name="Gladieux P."/>
            <person name="Thoren M.H."/>
            <person name="Johannesson H."/>
        </authorList>
    </citation>
    <scope>NUCLEOTIDE SEQUENCE</scope>
    <source>
        <strain evidence="2">8032-3</strain>
    </source>
</reference>